<reference evidence="4 5" key="1">
    <citation type="journal article" date="2015" name="Stand. Genomic Sci.">
        <title>Complete genome sequence and description of Salinispira pacifica gen. nov., sp. nov., a novel spirochaete isolated form a hypersaline microbial mat.</title>
        <authorList>
            <person name="Ben Hania W."/>
            <person name="Joseph M."/>
            <person name="Schumann P."/>
            <person name="Bunk B."/>
            <person name="Fiebig A."/>
            <person name="Sproer C."/>
            <person name="Klenk H.P."/>
            <person name="Fardeau M.L."/>
            <person name="Spring S."/>
        </authorList>
    </citation>
    <scope>NUCLEOTIDE SEQUENCE [LARGE SCALE GENOMIC DNA]</scope>
    <source>
        <strain evidence="4 5">L21-RPul-D2</strain>
    </source>
</reference>
<dbReference type="HOGENOM" id="CLU_696164_0_0_12"/>
<evidence type="ECO:0000313" key="5">
    <source>
        <dbReference type="Proteomes" id="UP000018680"/>
    </source>
</evidence>
<dbReference type="SUPFAM" id="SSF158472">
    <property type="entry name" value="HAMP domain-like"/>
    <property type="match status" value="1"/>
</dbReference>
<dbReference type="GO" id="GO:0007165">
    <property type="term" value="P:signal transduction"/>
    <property type="evidence" value="ECO:0007669"/>
    <property type="project" value="InterPro"/>
</dbReference>
<evidence type="ECO:0000256" key="1">
    <source>
        <dbReference type="SAM" id="Coils"/>
    </source>
</evidence>
<dbReference type="GO" id="GO:0016020">
    <property type="term" value="C:membrane"/>
    <property type="evidence" value="ECO:0007669"/>
    <property type="project" value="InterPro"/>
</dbReference>
<proteinExistence type="predicted"/>
<dbReference type="GO" id="GO:0004673">
    <property type="term" value="F:protein histidine kinase activity"/>
    <property type="evidence" value="ECO:0007669"/>
    <property type="project" value="UniProtKB-EC"/>
</dbReference>
<dbReference type="AlphaFoldDB" id="V5WGE2"/>
<keyword evidence="2" id="KW-0812">Transmembrane</keyword>
<dbReference type="KEGG" id="slr:L21SP2_1289"/>
<feature type="coiled-coil region" evidence="1">
    <location>
        <begin position="238"/>
        <end position="265"/>
    </location>
</feature>
<keyword evidence="1" id="KW-0175">Coiled coil</keyword>
<dbReference type="CDD" id="cd06225">
    <property type="entry name" value="HAMP"/>
    <property type="match status" value="1"/>
</dbReference>
<dbReference type="PROSITE" id="PS50885">
    <property type="entry name" value="HAMP"/>
    <property type="match status" value="1"/>
</dbReference>
<dbReference type="eggNOG" id="COG5002">
    <property type="taxonomic scope" value="Bacteria"/>
</dbReference>
<dbReference type="OrthoDB" id="5377414at2"/>
<dbReference type="EC" id="2.7.13.3" evidence="4"/>
<keyword evidence="2" id="KW-1133">Transmembrane helix</keyword>
<organism evidence="4 5">
    <name type="scientific">Salinispira pacifica</name>
    <dbReference type="NCBI Taxonomy" id="1307761"/>
    <lineage>
        <taxon>Bacteria</taxon>
        <taxon>Pseudomonadati</taxon>
        <taxon>Spirochaetota</taxon>
        <taxon>Spirochaetia</taxon>
        <taxon>Spirochaetales</taxon>
        <taxon>Spirochaetaceae</taxon>
        <taxon>Salinispira</taxon>
    </lineage>
</organism>
<sequence length="396" mass="45586">MLYGFGRTQGLRRSFIILPLITLLSMVLISIFLTGVIRSNTLRETRRILEASAQFFSAAFLTEFQDREGNSPDWAQDYTSKLADQADIRITVIQEDGTVIADNWAQPSEMDNHALRPEISSALLGREDHTTRYSSTLNADLMYFARPLAPPSEFSGEQLVIRTASRLTQTEELLANSYRVIAIISGIIISLSIIVIITQLRAIQKPLSKILSAAEDIERGEWELDLYILRPYEFASIARAMKKMAKALKHQITDLNRQREELQRVFNLQKDVVMVLDRHQIIIQHNIPAARFLMKRESELHDSDFREDTLLDASTRRLTGSSMLSYVRSSELNRIFEEARDSGRLSRGRFTLYTDTAEHFECYITPITRFSRDHSISRNRQDGNQDQEDYLLVIYR</sequence>
<dbReference type="Gene3D" id="6.10.340.10">
    <property type="match status" value="1"/>
</dbReference>
<protein>
    <submittedName>
        <fullName evidence="4">Phosphate regulon sensor protein PhoR (SphS)</fullName>
        <ecNumber evidence="4">2.7.13.3</ecNumber>
    </submittedName>
</protein>
<dbReference type="EMBL" id="CP006939">
    <property type="protein sequence ID" value="AHC14690.1"/>
    <property type="molecule type" value="Genomic_DNA"/>
</dbReference>
<dbReference type="Proteomes" id="UP000018680">
    <property type="component" value="Chromosome"/>
</dbReference>
<dbReference type="SMART" id="SM00304">
    <property type="entry name" value="HAMP"/>
    <property type="match status" value="1"/>
</dbReference>
<gene>
    <name evidence="4" type="ORF">L21SP2_1289</name>
</gene>
<dbReference type="STRING" id="1307761.L21SP2_1289"/>
<feature type="transmembrane region" description="Helical" evidence="2">
    <location>
        <begin position="180"/>
        <end position="200"/>
    </location>
</feature>
<dbReference type="InterPro" id="IPR003660">
    <property type="entry name" value="HAMP_dom"/>
</dbReference>
<keyword evidence="4" id="KW-0808">Transferase</keyword>
<evidence type="ECO:0000256" key="2">
    <source>
        <dbReference type="SAM" id="Phobius"/>
    </source>
</evidence>
<keyword evidence="5" id="KW-1185">Reference proteome</keyword>
<dbReference type="RefSeq" id="WP_024267614.1">
    <property type="nucleotide sequence ID" value="NC_023035.1"/>
</dbReference>
<dbReference type="Pfam" id="PF00672">
    <property type="entry name" value="HAMP"/>
    <property type="match status" value="1"/>
</dbReference>
<evidence type="ECO:0000313" key="4">
    <source>
        <dbReference type="EMBL" id="AHC14690.1"/>
    </source>
</evidence>
<feature type="domain" description="HAMP" evidence="3">
    <location>
        <begin position="201"/>
        <end position="253"/>
    </location>
</feature>
<accession>V5WGE2</accession>
<keyword evidence="2" id="KW-0472">Membrane</keyword>
<name>V5WGE2_9SPIO</name>
<evidence type="ECO:0000259" key="3">
    <source>
        <dbReference type="PROSITE" id="PS50885"/>
    </source>
</evidence>
<feature type="transmembrane region" description="Helical" evidence="2">
    <location>
        <begin position="15"/>
        <end position="37"/>
    </location>
</feature>